<keyword evidence="1" id="KW-0732">Signal</keyword>
<dbReference type="InterPro" id="IPR030895">
    <property type="entry name" value="T5SS_PEPC_rpt"/>
</dbReference>
<dbReference type="NCBIfam" id="TIGR04393">
    <property type="entry name" value="rpt_T5SS_PEPC"/>
    <property type="match status" value="5"/>
</dbReference>
<dbReference type="Pfam" id="PF12951">
    <property type="entry name" value="PATR"/>
    <property type="match status" value="2"/>
</dbReference>
<feature type="domain" description="Autotransporter" evidence="3">
    <location>
        <begin position="838"/>
        <end position="1120"/>
    </location>
</feature>
<keyword evidence="2" id="KW-0843">Virulence</keyword>
<dbReference type="InterPro" id="IPR006315">
    <property type="entry name" value="OM_autotransptr_brl_dom"/>
</dbReference>
<dbReference type="Pfam" id="PF03797">
    <property type="entry name" value="Autotransporter"/>
    <property type="match status" value="1"/>
</dbReference>
<dbReference type="SUPFAM" id="SSF103515">
    <property type="entry name" value="Autotransporter"/>
    <property type="match status" value="1"/>
</dbReference>
<evidence type="ECO:0000256" key="1">
    <source>
        <dbReference type="ARBA" id="ARBA00022729"/>
    </source>
</evidence>
<dbReference type="NCBIfam" id="TIGR02601">
    <property type="entry name" value="autotrns_rpt"/>
    <property type="match status" value="1"/>
</dbReference>
<evidence type="ECO:0000256" key="2">
    <source>
        <dbReference type="ARBA" id="ARBA00023026"/>
    </source>
</evidence>
<evidence type="ECO:0000313" key="4">
    <source>
        <dbReference type="EMBL" id="MFC7286788.1"/>
    </source>
</evidence>
<dbReference type="RefSeq" id="WP_382269965.1">
    <property type="nucleotide sequence ID" value="NZ_JBHTBU010000001.1"/>
</dbReference>
<gene>
    <name evidence="4" type="ORF">ACFQPC_01950</name>
</gene>
<sequence>MNHSYKSIFNRRLGIWQVVSELARGAGKTSGAICKPLAAMTLGMFVGTAMANTIIDGGQTVTVPGDHASPWTENLLFVGSVTDGTLNIIPGGIVTNIVGLIGANDASGTVNVKGATATWNTTSSLYVGEGGNGELNIENGGRVNTSLIYVGLTSAGTGKINVTGTDSRLDVSSNIFEIGSSGNGTVTIDNGGTVRGNNILLTQDNSGSGTLNLNATGGVRGILETGYVNKGTGTARINWNGGILRATGNESNFLRNLTSADVIIGGGAYFDTNTYNVGLNAASLGGSGDFTKLGTGTLTLNGNSSGVLSQIGVEEGTLAIAGDISSASGRIDYTGSDINQSATVKVEGNGNKWTNSGLLDVGYSGTGTLTIANGGKVENTIGRIATLAGSSGTVSVSGTGSTWNNSNYLTVGNHGTGELTITNGGTVTSTWGDIGSGPSANGTVTVSDINSKWTASRSLTIGYDGTGELTIENGGIVHSSQYTQLTNSLSGNASIQLNGSSAARGVLETAYVTKGAGTVAFNWNGGILRATGNETNFLRNLASSDIVIGSAGAYFDTNTYNIGINTILNGSGGLSKLGLGTLTLTAANTYGGDTEINAGILRIANTGSLAGAVNVNNGGTLAGSGMVKNTTVMDGGTVHSDADILTIDGNYTQNINATLRIDATSSSNYSKLHVTGNASFAAGTRLDVNVNPINTLALGNILTDVVKADTGLTSSDFRVTDNSALFNFRAIGNANSIDLRVVSNSATGIRDAVVERRHWATMGAADVLDTQLNNSVTGDMGNVINAFGQLSTNRDVARAATQTLPLVSGNQAILNTLTSFQRLVQNRNDTASGVSSGDALLSKEAWARAFGSRAEQDDRNGTSGFTADSWGMAFGADAQIAADARFGVAYGYAKTSVNGNTELAGTAQRANIDSHILSAYGSKDIGNARSISWQADLGMNNNKSTRQIEFGGLNRSATADYRTYSAHLGAALTQQIALSSATTLTPGLRADYSWLKSQSYSETGANALNLNVDAQKTDAFVLGADAHLQHRYSAVSRLDANFGVGYDTINKRGNIVAAYAGAPGQAFVTTGIAHSPWLLRGGIGLVHTTVNGTEVALRYDAEGRSDYLNQTASVRAKWAF</sequence>
<comment type="caution">
    <text evidence="4">The sequence shown here is derived from an EMBL/GenBank/DDBJ whole genome shotgun (WGS) entry which is preliminary data.</text>
</comment>
<accession>A0ABW2I715</accession>
<dbReference type="PROSITE" id="PS51208">
    <property type="entry name" value="AUTOTRANSPORTER"/>
    <property type="match status" value="1"/>
</dbReference>
<dbReference type="Pfam" id="PF13018">
    <property type="entry name" value="ESPR"/>
    <property type="match status" value="1"/>
</dbReference>
<dbReference type="InterPro" id="IPR024973">
    <property type="entry name" value="ESPR"/>
</dbReference>
<reference evidence="5" key="1">
    <citation type="journal article" date="2019" name="Int. J. Syst. Evol. Microbiol.">
        <title>The Global Catalogue of Microorganisms (GCM) 10K type strain sequencing project: providing services to taxonomists for standard genome sequencing and annotation.</title>
        <authorList>
            <consortium name="The Broad Institute Genomics Platform"/>
            <consortium name="The Broad Institute Genome Sequencing Center for Infectious Disease"/>
            <person name="Wu L."/>
            <person name="Ma J."/>
        </authorList>
    </citation>
    <scope>NUCLEOTIDE SEQUENCE [LARGE SCALE GENOMIC DNA]</scope>
    <source>
        <strain evidence="5">KACC 12508</strain>
    </source>
</reference>
<dbReference type="Gene3D" id="2.40.128.130">
    <property type="entry name" value="Autotransporter beta-domain"/>
    <property type="match status" value="1"/>
</dbReference>
<dbReference type="Proteomes" id="UP001596542">
    <property type="component" value="Unassembled WGS sequence"/>
</dbReference>
<organism evidence="4 5">
    <name type="scientific">Herminiimonas glaciei</name>
    <dbReference type="NCBI Taxonomy" id="523788"/>
    <lineage>
        <taxon>Bacteria</taxon>
        <taxon>Pseudomonadati</taxon>
        <taxon>Pseudomonadota</taxon>
        <taxon>Betaproteobacteria</taxon>
        <taxon>Burkholderiales</taxon>
        <taxon>Oxalobacteraceae</taxon>
        <taxon>Herminiimonas</taxon>
    </lineage>
</organism>
<dbReference type="SUPFAM" id="SSF51126">
    <property type="entry name" value="Pectin lyase-like"/>
    <property type="match status" value="1"/>
</dbReference>
<name>A0ABW2I715_9BURK</name>
<dbReference type="EMBL" id="JBHTBU010000001">
    <property type="protein sequence ID" value="MFC7286788.1"/>
    <property type="molecule type" value="Genomic_DNA"/>
</dbReference>
<evidence type="ECO:0000259" key="3">
    <source>
        <dbReference type="PROSITE" id="PS51208"/>
    </source>
</evidence>
<dbReference type="SMART" id="SM00869">
    <property type="entry name" value="Autotransporter"/>
    <property type="match status" value="1"/>
</dbReference>
<dbReference type="InterPro" id="IPR011050">
    <property type="entry name" value="Pectin_lyase_fold/virulence"/>
</dbReference>
<dbReference type="InterPro" id="IPR013425">
    <property type="entry name" value="Autotrns_rpt"/>
</dbReference>
<dbReference type="InterPro" id="IPR036709">
    <property type="entry name" value="Autotransporte_beta_dom_sf"/>
</dbReference>
<protein>
    <submittedName>
        <fullName evidence="4">Autotransporter domain-containing protein</fullName>
    </submittedName>
</protein>
<keyword evidence="5" id="KW-1185">Reference proteome</keyword>
<dbReference type="InterPro" id="IPR005546">
    <property type="entry name" value="Autotransporte_beta"/>
</dbReference>
<evidence type="ECO:0000313" key="5">
    <source>
        <dbReference type="Proteomes" id="UP001596542"/>
    </source>
</evidence>
<dbReference type="NCBIfam" id="TIGR01414">
    <property type="entry name" value="autotrans_barl"/>
    <property type="match status" value="1"/>
</dbReference>
<proteinExistence type="predicted"/>